<keyword evidence="9" id="KW-0520">NAD</keyword>
<evidence type="ECO:0000256" key="6">
    <source>
        <dbReference type="ARBA" id="ARBA00048577"/>
    </source>
</evidence>
<feature type="site" description="Important for catalysis" evidence="10">
    <location>
        <position position="194"/>
    </location>
</feature>
<protein>
    <recommendedName>
        <fullName evidence="7">Glutamate dehydrogenase</fullName>
    </recommendedName>
</protein>
<dbReference type="CDD" id="cd01076">
    <property type="entry name" value="NAD_bind_1_Glu_DH"/>
    <property type="match status" value="1"/>
</dbReference>
<dbReference type="GO" id="GO:0004352">
    <property type="term" value="F:glutamate dehydrogenase (NAD+) activity"/>
    <property type="evidence" value="ECO:0007669"/>
    <property type="project" value="TreeGrafter"/>
</dbReference>
<dbReference type="Gene3D" id="1.10.287.140">
    <property type="match status" value="1"/>
</dbReference>
<evidence type="ECO:0000256" key="1">
    <source>
        <dbReference type="ARBA" id="ARBA00004173"/>
    </source>
</evidence>
<feature type="binding site" evidence="9">
    <location>
        <position position="280"/>
    </location>
    <ligand>
        <name>NAD(+)</name>
        <dbReference type="ChEBI" id="CHEBI:57540"/>
    </ligand>
</feature>
<dbReference type="FunFam" id="3.40.50.720:FF:000100">
    <property type="entry name" value="Glutamate dehydrogenase 1, mitochondrial"/>
    <property type="match status" value="1"/>
</dbReference>
<feature type="domain" description="Glutamate/phenylalanine/leucine/valine/L-tryptophan dehydrogenase C-terminal" evidence="12">
    <location>
        <begin position="234"/>
        <end position="522"/>
    </location>
</feature>
<dbReference type="Pfam" id="PF02812">
    <property type="entry name" value="ELFV_dehydrog_N"/>
    <property type="match status" value="1"/>
</dbReference>
<comment type="similarity">
    <text evidence="2 7 11">Belongs to the Glu/Leu/Phe/Val dehydrogenases family.</text>
</comment>
<dbReference type="SMART" id="SM00839">
    <property type="entry name" value="ELFV_dehydrog"/>
    <property type="match status" value="1"/>
</dbReference>
<feature type="binding site" evidence="9">
    <location>
        <position position="241"/>
    </location>
    <ligand>
        <name>NAD(+)</name>
        <dbReference type="ChEBI" id="CHEBI:57540"/>
    </ligand>
</feature>
<comment type="subcellular location">
    <subcellularLocation>
        <location evidence="1">Mitochondrion</location>
    </subcellularLocation>
</comment>
<dbReference type="SUPFAM" id="SSF53223">
    <property type="entry name" value="Aminoacid dehydrogenase-like, N-terminal domain"/>
    <property type="match status" value="1"/>
</dbReference>
<reference evidence="13 14" key="1">
    <citation type="submission" date="2019-07" db="EMBL/GenBank/DDBJ databases">
        <authorList>
            <person name="Jastrzebski P J."/>
            <person name="Paukszto L."/>
            <person name="Jastrzebski P J."/>
        </authorList>
    </citation>
    <scope>NUCLEOTIDE SEQUENCE [LARGE SCALE GENOMIC DNA]</scope>
    <source>
        <strain evidence="13 14">WMS-il1</strain>
    </source>
</reference>
<dbReference type="InterPro" id="IPR014362">
    <property type="entry name" value="Glu_DH"/>
</dbReference>
<evidence type="ECO:0000256" key="4">
    <source>
        <dbReference type="ARBA" id="ARBA00023128"/>
    </source>
</evidence>
<proteinExistence type="inferred from homology"/>
<dbReference type="GO" id="GO:0006538">
    <property type="term" value="P:L-glutamate catabolic process"/>
    <property type="evidence" value="ECO:0007669"/>
    <property type="project" value="TreeGrafter"/>
</dbReference>
<dbReference type="PROSITE" id="PS00074">
    <property type="entry name" value="GLFV_DEHYDROGENASE"/>
    <property type="match status" value="1"/>
</dbReference>
<accession>A0A564Y5N8</accession>
<evidence type="ECO:0000256" key="5">
    <source>
        <dbReference type="ARBA" id="ARBA00047867"/>
    </source>
</evidence>
<keyword evidence="4" id="KW-0496">Mitochondrion</keyword>
<dbReference type="InterPro" id="IPR006095">
    <property type="entry name" value="Glu/Leu/Phe/Val/Trp_DH"/>
</dbReference>
<sequence length="525" mass="58187">MMLSSKAAYIFNKTSRAAYLLSAAKLSTCSQELPFHEMVGKFYDNAAKHVEKKMLEELPWQGPADKKAKYIKGILESIRAVDNITQFNFPIKRDDGSYEIISAWRAQHSHHRLPCKGGIRYAAEVEMNEILALASLMTFKCAVLDVPYGGAKGGIRIDPKAYSEDELERITRRFALELAKKGYVGAYTDVPAPDMNTGEREMTWIADTYTQTIGYKDVNSKGCVTGKPINQGGIHGRTAATGLGLFYTLENFINNEVWARKCGLSPGIKDKTFIVQGYGNVGEYSAKFLHEAGAKCLGILELGGSLYNPDGIDIGALNKYKSEHGTIIGFPGAKASKPSTDLLFERCDILIPAANERQINGDNAEKIQARLIIEGANGPTTPAADAILQQKNVLIIPDLIANAGGVSVSYFEWLKNLNHVSFGKLYFKYEKDNHRHLLESVEESLEHALGKKVDVNPTKAFQERYDNISEEDVVRSGLHYSIQRASKVLMDTCDRHNLGMDVRSAAYISAIEKIFYTFHKSGITF</sequence>
<comment type="catalytic activity">
    <reaction evidence="6">
        <text>L-glutamate + NADP(+) + H2O = 2-oxoglutarate + NH4(+) + NADPH + H(+)</text>
        <dbReference type="Rhea" id="RHEA:11612"/>
        <dbReference type="ChEBI" id="CHEBI:15377"/>
        <dbReference type="ChEBI" id="CHEBI:15378"/>
        <dbReference type="ChEBI" id="CHEBI:16810"/>
        <dbReference type="ChEBI" id="CHEBI:28938"/>
        <dbReference type="ChEBI" id="CHEBI:29985"/>
        <dbReference type="ChEBI" id="CHEBI:57783"/>
        <dbReference type="ChEBI" id="CHEBI:58349"/>
        <dbReference type="EC" id="1.4.1.3"/>
    </reaction>
</comment>
<evidence type="ECO:0000256" key="10">
    <source>
        <dbReference type="PIRSR" id="PIRSR000185-3"/>
    </source>
</evidence>
<dbReference type="PANTHER" id="PTHR11606:SF13">
    <property type="entry name" value="GLUTAMATE DEHYDROGENASE 1, MITOCHONDRIAL"/>
    <property type="match status" value="1"/>
</dbReference>
<dbReference type="Gene3D" id="3.40.50.10860">
    <property type="entry name" value="Leucine Dehydrogenase, chain A, domain 1"/>
    <property type="match status" value="1"/>
</dbReference>
<feature type="binding site" evidence="9">
    <location>
        <position position="116"/>
    </location>
    <ligand>
        <name>substrate</name>
    </ligand>
</feature>
<dbReference type="PANTHER" id="PTHR11606">
    <property type="entry name" value="GLUTAMATE DEHYDROGENASE"/>
    <property type="match status" value="1"/>
</dbReference>
<dbReference type="GO" id="GO:0000166">
    <property type="term" value="F:nucleotide binding"/>
    <property type="evidence" value="ECO:0007669"/>
    <property type="project" value="UniProtKB-KW"/>
</dbReference>
<keyword evidence="3 7" id="KW-0560">Oxidoreductase</keyword>
<dbReference type="InterPro" id="IPR033524">
    <property type="entry name" value="Glu/Leu/Phe/Val_DH_AS"/>
</dbReference>
<dbReference type="InterPro" id="IPR033922">
    <property type="entry name" value="NAD_bind_Glu_DH"/>
</dbReference>
<comment type="catalytic activity">
    <reaction evidence="5">
        <text>L-glutamate + NAD(+) + H2O = 2-oxoglutarate + NH4(+) + NADH + H(+)</text>
        <dbReference type="Rhea" id="RHEA:15133"/>
        <dbReference type="ChEBI" id="CHEBI:15377"/>
        <dbReference type="ChEBI" id="CHEBI:15378"/>
        <dbReference type="ChEBI" id="CHEBI:16810"/>
        <dbReference type="ChEBI" id="CHEBI:28938"/>
        <dbReference type="ChEBI" id="CHEBI:29985"/>
        <dbReference type="ChEBI" id="CHEBI:57540"/>
        <dbReference type="ChEBI" id="CHEBI:57945"/>
        <dbReference type="EC" id="1.4.1.3"/>
    </reaction>
</comment>
<evidence type="ECO:0000313" key="13">
    <source>
        <dbReference type="EMBL" id="VUZ42550.1"/>
    </source>
</evidence>
<name>A0A564Y5N8_HYMDI</name>
<dbReference type="Pfam" id="PF00208">
    <property type="entry name" value="ELFV_dehydrog"/>
    <property type="match status" value="1"/>
</dbReference>
<keyword evidence="14" id="KW-1185">Reference proteome</keyword>
<dbReference type="GO" id="GO:0005739">
    <property type="term" value="C:mitochondrion"/>
    <property type="evidence" value="ECO:0007669"/>
    <property type="project" value="UniProtKB-SubCell"/>
</dbReference>
<evidence type="ECO:0000256" key="7">
    <source>
        <dbReference type="PIRNR" id="PIRNR000185"/>
    </source>
</evidence>
<keyword evidence="9" id="KW-0547">Nucleotide-binding</keyword>
<dbReference type="InterPro" id="IPR046346">
    <property type="entry name" value="Aminoacid_DH-like_N_sf"/>
</dbReference>
<organism evidence="13 14">
    <name type="scientific">Hymenolepis diminuta</name>
    <name type="common">Rat tapeworm</name>
    <dbReference type="NCBI Taxonomy" id="6216"/>
    <lineage>
        <taxon>Eukaryota</taxon>
        <taxon>Metazoa</taxon>
        <taxon>Spiralia</taxon>
        <taxon>Lophotrochozoa</taxon>
        <taxon>Platyhelminthes</taxon>
        <taxon>Cestoda</taxon>
        <taxon>Eucestoda</taxon>
        <taxon>Cyclophyllidea</taxon>
        <taxon>Hymenolepididae</taxon>
        <taxon>Hymenolepis</taxon>
    </lineage>
</organism>
<dbReference type="InterPro" id="IPR036291">
    <property type="entry name" value="NAD(P)-bd_dom_sf"/>
</dbReference>
<evidence type="ECO:0000259" key="12">
    <source>
        <dbReference type="SMART" id="SM00839"/>
    </source>
</evidence>
<feature type="binding site" evidence="9">
    <location>
        <position position="140"/>
    </location>
    <ligand>
        <name>substrate</name>
    </ligand>
</feature>
<dbReference type="PIRSF" id="PIRSF000185">
    <property type="entry name" value="Glu_DH"/>
    <property type="match status" value="1"/>
</dbReference>
<dbReference type="EMBL" id="CABIJS010000089">
    <property type="protein sequence ID" value="VUZ42550.1"/>
    <property type="molecule type" value="Genomic_DNA"/>
</dbReference>
<dbReference type="PRINTS" id="PR00082">
    <property type="entry name" value="GLFDHDRGNASE"/>
</dbReference>
<evidence type="ECO:0000256" key="2">
    <source>
        <dbReference type="ARBA" id="ARBA00006382"/>
    </source>
</evidence>
<dbReference type="Proteomes" id="UP000321570">
    <property type="component" value="Unassembled WGS sequence"/>
</dbReference>
<gene>
    <name evidence="13" type="ORF">WMSIL1_LOCUS3122</name>
</gene>
<feature type="active site" description="Proton donor" evidence="8">
    <location>
        <position position="152"/>
    </location>
</feature>
<evidence type="ECO:0000256" key="8">
    <source>
        <dbReference type="PIRSR" id="PIRSR000185-1"/>
    </source>
</evidence>
<evidence type="ECO:0000256" key="9">
    <source>
        <dbReference type="PIRSR" id="PIRSR000185-2"/>
    </source>
</evidence>
<evidence type="ECO:0000313" key="14">
    <source>
        <dbReference type="Proteomes" id="UP000321570"/>
    </source>
</evidence>
<dbReference type="InterPro" id="IPR006097">
    <property type="entry name" value="Glu/Leu/Phe/Val/Trp_DH_dimer"/>
</dbReference>
<dbReference type="Gene3D" id="3.40.50.720">
    <property type="entry name" value="NAD(P)-binding Rossmann-like Domain"/>
    <property type="match status" value="1"/>
</dbReference>
<dbReference type="InterPro" id="IPR006096">
    <property type="entry name" value="Glu/Leu/Phe/Val/Trp_DH_C"/>
</dbReference>
<evidence type="ECO:0000256" key="3">
    <source>
        <dbReference type="ARBA" id="ARBA00023002"/>
    </source>
</evidence>
<dbReference type="AlphaFoldDB" id="A0A564Y5N8"/>
<dbReference type="SUPFAM" id="SSF51735">
    <property type="entry name" value="NAD(P)-binding Rossmann-fold domains"/>
    <property type="match status" value="1"/>
</dbReference>
<evidence type="ECO:0000256" key="11">
    <source>
        <dbReference type="RuleBase" id="RU004417"/>
    </source>
</evidence>
<feature type="binding site" evidence="9">
    <location>
        <position position="409"/>
    </location>
    <ligand>
        <name>substrate</name>
    </ligand>
</feature>